<reference evidence="1 2" key="1">
    <citation type="submission" date="2017-07" db="EMBL/GenBank/DDBJ databases">
        <title>Isolation and whole genome analysis of endospore-forming bacteria from heroin.</title>
        <authorList>
            <person name="Kalinowski J."/>
            <person name="Ahrens B."/>
            <person name="Al-Dilaimi A."/>
            <person name="Winkler A."/>
            <person name="Wibberg D."/>
            <person name="Schleenbecker U."/>
            <person name="Ruckert C."/>
            <person name="Wolfel R."/>
            <person name="Grass G."/>
        </authorList>
    </citation>
    <scope>NUCLEOTIDE SEQUENCE [LARGE SCALE GENOMIC DNA]</scope>
    <source>
        <strain evidence="1 2">7521-2</strain>
    </source>
</reference>
<dbReference type="AlphaFoldDB" id="A0AA91Z322"/>
<comment type="caution">
    <text evidence="1">The sequence shown here is derived from an EMBL/GenBank/DDBJ whole genome shotgun (WGS) entry which is preliminary data.</text>
</comment>
<evidence type="ECO:0000313" key="1">
    <source>
        <dbReference type="EMBL" id="PAD85059.1"/>
    </source>
</evidence>
<gene>
    <name evidence="1" type="ORF">CHH57_01750</name>
</gene>
<name>A0AA91Z322_NIACI</name>
<evidence type="ECO:0000313" key="2">
    <source>
        <dbReference type="Proteomes" id="UP000216961"/>
    </source>
</evidence>
<organism evidence="1 2">
    <name type="scientific">Niallia circulans</name>
    <name type="common">Bacillus circulans</name>
    <dbReference type="NCBI Taxonomy" id="1397"/>
    <lineage>
        <taxon>Bacteria</taxon>
        <taxon>Bacillati</taxon>
        <taxon>Bacillota</taxon>
        <taxon>Bacilli</taxon>
        <taxon>Bacillales</taxon>
        <taxon>Bacillaceae</taxon>
        <taxon>Niallia</taxon>
    </lineage>
</organism>
<proteinExistence type="predicted"/>
<sequence>MFGLTYSISGNYPKQGRKNIKEITRLHTLLLHETDPVVKEQIEYQLNMCKCLSWKDYKILFK</sequence>
<dbReference type="EMBL" id="NPBQ01000013">
    <property type="protein sequence ID" value="PAD85059.1"/>
    <property type="molecule type" value="Genomic_DNA"/>
</dbReference>
<accession>A0AA91Z322</accession>
<dbReference type="Proteomes" id="UP000216961">
    <property type="component" value="Unassembled WGS sequence"/>
</dbReference>
<protein>
    <submittedName>
        <fullName evidence="1">Uncharacterized protein</fullName>
    </submittedName>
</protein>